<keyword evidence="4" id="KW-1185">Reference proteome</keyword>
<organism evidence="3 4">
    <name type="scientific">Herpetosiphon gulosus</name>
    <dbReference type="NCBI Taxonomy" id="1973496"/>
    <lineage>
        <taxon>Bacteria</taxon>
        <taxon>Bacillati</taxon>
        <taxon>Chloroflexota</taxon>
        <taxon>Chloroflexia</taxon>
        <taxon>Herpetosiphonales</taxon>
        <taxon>Herpetosiphonaceae</taxon>
        <taxon>Herpetosiphon</taxon>
    </lineage>
</organism>
<proteinExistence type="predicted"/>
<dbReference type="InterPro" id="IPR012340">
    <property type="entry name" value="NA-bd_OB-fold"/>
</dbReference>
<evidence type="ECO:0000313" key="4">
    <source>
        <dbReference type="Proteomes" id="UP001428290"/>
    </source>
</evidence>
<evidence type="ECO:0000259" key="2">
    <source>
        <dbReference type="Pfam" id="PF21001"/>
    </source>
</evidence>
<dbReference type="Proteomes" id="UP001428290">
    <property type="component" value="Unassembled WGS sequence"/>
</dbReference>
<dbReference type="Pfam" id="PF21001">
    <property type="entry name" value="YqiJ_N"/>
    <property type="match status" value="1"/>
</dbReference>
<evidence type="ECO:0000256" key="1">
    <source>
        <dbReference type="SAM" id="Phobius"/>
    </source>
</evidence>
<comment type="caution">
    <text evidence="3">The sequence shown here is derived from an EMBL/GenBank/DDBJ whole genome shotgun (WGS) entry which is preliminary data.</text>
</comment>
<feature type="transmembrane region" description="Helical" evidence="1">
    <location>
        <begin position="62"/>
        <end position="85"/>
    </location>
</feature>
<name>A0ABP9X2M0_9CHLR</name>
<dbReference type="Gene3D" id="2.40.50.140">
    <property type="entry name" value="Nucleic acid-binding proteins"/>
    <property type="match status" value="1"/>
</dbReference>
<feature type="domain" description="Inner membrane protein YqiJ N-terminal" evidence="2">
    <location>
        <begin position="9"/>
        <end position="109"/>
    </location>
</feature>
<gene>
    <name evidence="3" type="ORF">Hgul01_02889</name>
</gene>
<evidence type="ECO:0000313" key="3">
    <source>
        <dbReference type="EMBL" id="GAA5529086.1"/>
    </source>
</evidence>
<dbReference type="EMBL" id="BAABRU010000009">
    <property type="protein sequence ID" value="GAA5529086.1"/>
    <property type="molecule type" value="Genomic_DNA"/>
</dbReference>
<protein>
    <recommendedName>
        <fullName evidence="2">Inner membrane protein YqiJ N-terminal domain-containing protein</fullName>
    </recommendedName>
</protein>
<dbReference type="InterPro" id="IPR048376">
    <property type="entry name" value="YqiJ_N"/>
</dbReference>
<feature type="transmembrane region" description="Helical" evidence="1">
    <location>
        <begin position="12"/>
        <end position="32"/>
    </location>
</feature>
<dbReference type="RefSeq" id="WP_345722703.1">
    <property type="nucleotide sequence ID" value="NZ_BAABRU010000009.1"/>
</dbReference>
<keyword evidence="1" id="KW-0472">Membrane</keyword>
<keyword evidence="1" id="KW-0812">Transmembrane</keyword>
<keyword evidence="1" id="KW-1133">Transmembrane helix</keyword>
<accession>A0ABP9X2M0</accession>
<sequence length="200" mass="21805">MKVWTTWYNLPFLISLGLGLVFAVLQIVGGFGDHDSDADIDSDGHDFFDGALDTLGVGKVPLMFILVSFLSLFGLIGLLLNAVAFQFDGVYPSWFFAVVLVLSLPLAFVGTSRTSRLFAKLAPENSLIVGFEQLVGRVGRVSSPTISVTYGRVEVRDLHGTVHTVFAQLATGEPLPTNTEVALVEYDQTKRCFIAKQFGR</sequence>
<feature type="transmembrane region" description="Helical" evidence="1">
    <location>
        <begin position="91"/>
        <end position="110"/>
    </location>
</feature>
<reference evidence="3 4" key="1">
    <citation type="submission" date="2024-02" db="EMBL/GenBank/DDBJ databases">
        <title>Herpetosiphon gulosus NBRC 112829.</title>
        <authorList>
            <person name="Ichikawa N."/>
            <person name="Katano-Makiyama Y."/>
            <person name="Hidaka K."/>
        </authorList>
    </citation>
    <scope>NUCLEOTIDE SEQUENCE [LARGE SCALE GENOMIC DNA]</scope>
    <source>
        <strain evidence="3 4">NBRC 112829</strain>
    </source>
</reference>